<accession>A0A2T4UE87</accession>
<dbReference type="InterPro" id="IPR014710">
    <property type="entry name" value="RmlC-like_jellyroll"/>
</dbReference>
<name>A0A2T4UE87_9ACTN</name>
<reference evidence="5 6" key="1">
    <citation type="submission" date="2018-03" db="EMBL/GenBank/DDBJ databases">
        <title>Aquarubrobacter algicola gen. nov., sp. nov., a novel actinobacterium isolated from shallow eutrophic lake during the end of cyanobacterial harmful algal blooms.</title>
        <authorList>
            <person name="Chun S.J."/>
        </authorList>
    </citation>
    <scope>NUCLEOTIDE SEQUENCE [LARGE SCALE GENOMIC DNA]</scope>
    <source>
        <strain evidence="5 6">Seoho-28</strain>
    </source>
</reference>
<dbReference type="PANTHER" id="PTHR43280">
    <property type="entry name" value="ARAC-FAMILY TRANSCRIPTIONAL REGULATOR"/>
    <property type="match status" value="1"/>
</dbReference>
<evidence type="ECO:0000256" key="2">
    <source>
        <dbReference type="ARBA" id="ARBA00023125"/>
    </source>
</evidence>
<dbReference type="SMART" id="SM00342">
    <property type="entry name" value="HTH_ARAC"/>
    <property type="match status" value="1"/>
</dbReference>
<evidence type="ECO:0000256" key="3">
    <source>
        <dbReference type="ARBA" id="ARBA00023163"/>
    </source>
</evidence>
<evidence type="ECO:0000313" key="6">
    <source>
        <dbReference type="Proteomes" id="UP000240739"/>
    </source>
</evidence>
<dbReference type="SUPFAM" id="SSF51215">
    <property type="entry name" value="Regulatory protein AraC"/>
    <property type="match status" value="1"/>
</dbReference>
<dbReference type="GO" id="GO:0043565">
    <property type="term" value="F:sequence-specific DNA binding"/>
    <property type="evidence" value="ECO:0007669"/>
    <property type="project" value="InterPro"/>
</dbReference>
<dbReference type="InterPro" id="IPR018060">
    <property type="entry name" value="HTH_AraC"/>
</dbReference>
<organism evidence="5 6">
    <name type="scientific">Paraconexibacter algicola</name>
    <dbReference type="NCBI Taxonomy" id="2133960"/>
    <lineage>
        <taxon>Bacteria</taxon>
        <taxon>Bacillati</taxon>
        <taxon>Actinomycetota</taxon>
        <taxon>Thermoleophilia</taxon>
        <taxon>Solirubrobacterales</taxon>
        <taxon>Paraconexibacteraceae</taxon>
        <taxon>Paraconexibacter</taxon>
    </lineage>
</organism>
<dbReference type="AlphaFoldDB" id="A0A2T4UE87"/>
<protein>
    <recommendedName>
        <fullName evidence="4">HTH araC/xylS-type domain-containing protein</fullName>
    </recommendedName>
</protein>
<dbReference type="SUPFAM" id="SSF46689">
    <property type="entry name" value="Homeodomain-like"/>
    <property type="match status" value="1"/>
</dbReference>
<dbReference type="RefSeq" id="WP_107569827.1">
    <property type="nucleotide sequence ID" value="NZ_PYYB01000002.1"/>
</dbReference>
<dbReference type="GO" id="GO:0003700">
    <property type="term" value="F:DNA-binding transcription factor activity"/>
    <property type="evidence" value="ECO:0007669"/>
    <property type="project" value="InterPro"/>
</dbReference>
<keyword evidence="1" id="KW-0805">Transcription regulation</keyword>
<dbReference type="InterPro" id="IPR003313">
    <property type="entry name" value="AraC-bd"/>
</dbReference>
<dbReference type="PRINTS" id="PR00032">
    <property type="entry name" value="HTHARAC"/>
</dbReference>
<evidence type="ECO:0000313" key="5">
    <source>
        <dbReference type="EMBL" id="PTL56108.1"/>
    </source>
</evidence>
<dbReference type="InterPro" id="IPR009057">
    <property type="entry name" value="Homeodomain-like_sf"/>
</dbReference>
<dbReference type="PANTHER" id="PTHR43280:SF32">
    <property type="entry name" value="TRANSCRIPTIONAL REGULATORY PROTEIN"/>
    <property type="match status" value="1"/>
</dbReference>
<dbReference type="EMBL" id="PYYB01000002">
    <property type="protein sequence ID" value="PTL56108.1"/>
    <property type="molecule type" value="Genomic_DNA"/>
</dbReference>
<dbReference type="Proteomes" id="UP000240739">
    <property type="component" value="Unassembled WGS sequence"/>
</dbReference>
<sequence>MPDRPDLPLDRLAPDRALEVVTFDGGAVGGPRMREPHRHDYHELLWFRDGRGTHRVDGAQLPVVAGAVTIIGRGQVHQFEEGRGLHGAVVRFGEDLVPPSASWLLAARQERTIPVPAGAATDRLDALLATLRAEVVGPRDARSGALEAHLLATLLLWLERWYDGAHAERPEPDGPDVALHRRFAAALEEDFARHHDAAHYAQRLAVPAPALSRALAAVTGRGTKELVTDRVMLEARRLLRFTDRSVGEVAHAVGFDDPLYFSRAFKRHAGSAPQAWRDATRHAGMSMHP</sequence>
<dbReference type="Gene3D" id="1.10.10.60">
    <property type="entry name" value="Homeodomain-like"/>
    <property type="match status" value="1"/>
</dbReference>
<keyword evidence="6" id="KW-1185">Reference proteome</keyword>
<keyword evidence="3" id="KW-0804">Transcription</keyword>
<evidence type="ECO:0000259" key="4">
    <source>
        <dbReference type="PROSITE" id="PS01124"/>
    </source>
</evidence>
<dbReference type="InterPro" id="IPR037923">
    <property type="entry name" value="HTH-like"/>
</dbReference>
<dbReference type="OrthoDB" id="9799345at2"/>
<dbReference type="PROSITE" id="PS01124">
    <property type="entry name" value="HTH_ARAC_FAMILY_2"/>
    <property type="match status" value="1"/>
</dbReference>
<proteinExistence type="predicted"/>
<dbReference type="InterPro" id="IPR020449">
    <property type="entry name" value="Tscrpt_reg_AraC-type_HTH"/>
</dbReference>
<dbReference type="Pfam" id="PF12833">
    <property type="entry name" value="HTH_18"/>
    <property type="match status" value="1"/>
</dbReference>
<comment type="caution">
    <text evidence="5">The sequence shown here is derived from an EMBL/GenBank/DDBJ whole genome shotgun (WGS) entry which is preliminary data.</text>
</comment>
<keyword evidence="2" id="KW-0238">DNA-binding</keyword>
<feature type="domain" description="HTH araC/xylS-type" evidence="4">
    <location>
        <begin position="181"/>
        <end position="279"/>
    </location>
</feature>
<gene>
    <name evidence="5" type="ORF">C7Y72_14020</name>
</gene>
<dbReference type="Gene3D" id="2.60.120.10">
    <property type="entry name" value="Jelly Rolls"/>
    <property type="match status" value="1"/>
</dbReference>
<dbReference type="Pfam" id="PF02311">
    <property type="entry name" value="AraC_binding"/>
    <property type="match status" value="1"/>
</dbReference>
<evidence type="ECO:0000256" key="1">
    <source>
        <dbReference type="ARBA" id="ARBA00023015"/>
    </source>
</evidence>